<feature type="compositionally biased region" description="Acidic residues" evidence="1">
    <location>
        <begin position="226"/>
        <end position="237"/>
    </location>
</feature>
<reference evidence="3" key="2">
    <citation type="submission" date="2023-06" db="EMBL/GenBank/DDBJ databases">
        <authorList>
            <consortium name="Lawrence Berkeley National Laboratory"/>
            <person name="Haridas S."/>
            <person name="Hensen N."/>
            <person name="Bonometti L."/>
            <person name="Westerberg I."/>
            <person name="Brannstrom I.O."/>
            <person name="Guillou S."/>
            <person name="Cros-Aarteil S."/>
            <person name="Calhoun S."/>
            <person name="Kuo A."/>
            <person name="Mondo S."/>
            <person name="Pangilinan J."/>
            <person name="Riley R."/>
            <person name="Labutti K."/>
            <person name="Andreopoulos B."/>
            <person name="Lipzen A."/>
            <person name="Chen C."/>
            <person name="Yanf M."/>
            <person name="Daum C."/>
            <person name="Ng V."/>
            <person name="Clum A."/>
            <person name="Steindorff A."/>
            <person name="Ohm R."/>
            <person name="Martin F."/>
            <person name="Silar P."/>
            <person name="Natvig D."/>
            <person name="Lalanne C."/>
            <person name="Gautier V."/>
            <person name="Ament-Velasquez S.L."/>
            <person name="Kruys A."/>
            <person name="Hutchinson M.I."/>
            <person name="Powell A.J."/>
            <person name="Barry K."/>
            <person name="Miller A.N."/>
            <person name="Grigoriev I.V."/>
            <person name="Debuchy R."/>
            <person name="Gladieux P."/>
            <person name="Thoren M.H."/>
            <person name="Johannesson H."/>
        </authorList>
    </citation>
    <scope>NUCLEOTIDE SEQUENCE</scope>
    <source>
        <strain evidence="3">CBS 560.94</strain>
    </source>
</reference>
<feature type="compositionally biased region" description="Polar residues" evidence="1">
    <location>
        <begin position="1"/>
        <end position="24"/>
    </location>
</feature>
<organism evidence="3 4">
    <name type="scientific">Neurospora tetraspora</name>
    <dbReference type="NCBI Taxonomy" id="94610"/>
    <lineage>
        <taxon>Eukaryota</taxon>
        <taxon>Fungi</taxon>
        <taxon>Dikarya</taxon>
        <taxon>Ascomycota</taxon>
        <taxon>Pezizomycotina</taxon>
        <taxon>Sordariomycetes</taxon>
        <taxon>Sordariomycetidae</taxon>
        <taxon>Sordariales</taxon>
        <taxon>Sordariaceae</taxon>
        <taxon>Neurospora</taxon>
    </lineage>
</organism>
<dbReference type="AlphaFoldDB" id="A0AAE0MVC2"/>
<name>A0AAE0MVC2_9PEZI</name>
<dbReference type="RefSeq" id="XP_062684170.1">
    <property type="nucleotide sequence ID" value="XM_062824254.1"/>
</dbReference>
<accession>A0AAE0MVC2</accession>
<dbReference type="Pfam" id="PF20233">
    <property type="entry name" value="DUF6590"/>
    <property type="match status" value="1"/>
</dbReference>
<gene>
    <name evidence="3" type="ORF">B0H65DRAFT_420081</name>
</gene>
<dbReference type="InterPro" id="IPR046497">
    <property type="entry name" value="DUF6590"/>
</dbReference>
<proteinExistence type="predicted"/>
<dbReference type="PANTHER" id="PTHR35391">
    <property type="entry name" value="C2H2-TYPE DOMAIN-CONTAINING PROTEIN-RELATED"/>
    <property type="match status" value="1"/>
</dbReference>
<dbReference type="Proteomes" id="UP001278500">
    <property type="component" value="Unassembled WGS sequence"/>
</dbReference>
<feature type="compositionally biased region" description="Polar residues" evidence="1">
    <location>
        <begin position="245"/>
        <end position="254"/>
    </location>
</feature>
<keyword evidence="4" id="KW-1185">Reference proteome</keyword>
<evidence type="ECO:0000313" key="4">
    <source>
        <dbReference type="Proteomes" id="UP001278500"/>
    </source>
</evidence>
<feature type="compositionally biased region" description="Basic and acidic residues" evidence="1">
    <location>
        <begin position="196"/>
        <end position="206"/>
    </location>
</feature>
<dbReference type="GeneID" id="87861408"/>
<sequence>MNYNSQDQWSAGWAHTSSGWSNTPNEHHTGQQVDGVEDLIDEFGATSIGHQQVYDQNSAYHTQAYQLPAYQNLQQQPYPNTLYQPQLFPNQQYQATLFPSPGYPTSAYSNPALHEQYVSQAGFSQTYSAGNYTHRSQPSYSGGETTPSLPTFNLFLPNASADQLQIHAGPASQDRTPTFIDKGKPPEPGTKSKNRGPGDRHRDRGNGKGKTNNRGYSSKLGKTSAEPDDDEPFFETGEDSRTKTDGYSQTSSCLNRDGGQHPESTDQVTSPSAESVAGSNGLSFGNGFNADALSPDYSSATAYEDPISQQTMLRMNLSPRAGYPLPLGLSSGAIDYSVSTNRSISGPLDPRYKVHPSSKFSPGSVFKILWPEPAGVNLNELSGEIERDLVQDPGHLFYSSIRRFIVIGNDEGNCTCVKAGVKPRQHGIAYHAGNQPQLLEGEPQLGFEPIQVEMLDSPHETLVMESRVNYSKLMTIEHNYKVLFIGRVAHEDFKDIVIPAVDACWNAKNRGTTSDHHRHISRGSVER</sequence>
<comment type="caution">
    <text evidence="3">The sequence shown here is derived from an EMBL/GenBank/DDBJ whole genome shotgun (WGS) entry which is preliminary data.</text>
</comment>
<feature type="compositionally biased region" description="Polar residues" evidence="1">
    <location>
        <begin position="134"/>
        <end position="151"/>
    </location>
</feature>
<dbReference type="EMBL" id="JAUEPP010000002">
    <property type="protein sequence ID" value="KAK3350875.1"/>
    <property type="molecule type" value="Genomic_DNA"/>
</dbReference>
<evidence type="ECO:0000259" key="2">
    <source>
        <dbReference type="Pfam" id="PF20233"/>
    </source>
</evidence>
<feature type="region of interest" description="Disordered" evidence="1">
    <location>
        <begin position="1"/>
        <end position="30"/>
    </location>
</feature>
<dbReference type="PANTHER" id="PTHR35391:SF5">
    <property type="entry name" value="DUF6590 DOMAIN-CONTAINING PROTEIN"/>
    <property type="match status" value="1"/>
</dbReference>
<evidence type="ECO:0000313" key="3">
    <source>
        <dbReference type="EMBL" id="KAK3350875.1"/>
    </source>
</evidence>
<reference evidence="3" key="1">
    <citation type="journal article" date="2023" name="Mol. Phylogenet. Evol.">
        <title>Genome-scale phylogeny and comparative genomics of the fungal order Sordariales.</title>
        <authorList>
            <person name="Hensen N."/>
            <person name="Bonometti L."/>
            <person name="Westerberg I."/>
            <person name="Brannstrom I.O."/>
            <person name="Guillou S."/>
            <person name="Cros-Aarteil S."/>
            <person name="Calhoun S."/>
            <person name="Haridas S."/>
            <person name="Kuo A."/>
            <person name="Mondo S."/>
            <person name="Pangilinan J."/>
            <person name="Riley R."/>
            <person name="LaButti K."/>
            <person name="Andreopoulos B."/>
            <person name="Lipzen A."/>
            <person name="Chen C."/>
            <person name="Yan M."/>
            <person name="Daum C."/>
            <person name="Ng V."/>
            <person name="Clum A."/>
            <person name="Steindorff A."/>
            <person name="Ohm R.A."/>
            <person name="Martin F."/>
            <person name="Silar P."/>
            <person name="Natvig D.O."/>
            <person name="Lalanne C."/>
            <person name="Gautier V."/>
            <person name="Ament-Velasquez S.L."/>
            <person name="Kruys A."/>
            <person name="Hutchinson M.I."/>
            <person name="Powell A.J."/>
            <person name="Barry K."/>
            <person name="Miller A.N."/>
            <person name="Grigoriev I.V."/>
            <person name="Debuchy R."/>
            <person name="Gladieux P."/>
            <person name="Hiltunen Thoren M."/>
            <person name="Johannesson H."/>
        </authorList>
    </citation>
    <scope>NUCLEOTIDE SEQUENCE</scope>
    <source>
        <strain evidence="3">CBS 560.94</strain>
    </source>
</reference>
<evidence type="ECO:0000256" key="1">
    <source>
        <dbReference type="SAM" id="MobiDB-lite"/>
    </source>
</evidence>
<feature type="domain" description="DUF6590" evidence="2">
    <location>
        <begin position="358"/>
        <end position="495"/>
    </location>
</feature>
<feature type="region of interest" description="Disordered" evidence="1">
    <location>
        <begin position="134"/>
        <end position="154"/>
    </location>
</feature>
<feature type="region of interest" description="Disordered" evidence="1">
    <location>
        <begin position="169"/>
        <end position="280"/>
    </location>
</feature>
<feature type="region of interest" description="Disordered" evidence="1">
    <location>
        <begin position="508"/>
        <end position="527"/>
    </location>
</feature>
<protein>
    <recommendedName>
        <fullName evidence="2">DUF6590 domain-containing protein</fullName>
    </recommendedName>
</protein>